<gene>
    <name evidence="4" type="ORF">ABMA27_008965</name>
</gene>
<name>A0ABR3H9N2_LOXSC</name>
<dbReference type="EMBL" id="JBEUOH010000023">
    <property type="protein sequence ID" value="KAL0861421.1"/>
    <property type="molecule type" value="Genomic_DNA"/>
</dbReference>
<sequence>MYQGDEQHKRFHQLFHKDREHTSELQRTAETMSKEDKLCVLLFDEISLKAQLTFHERKDKITGFVDNSCERKPEFADHAQVFMIRGLVKNYKQAISYGFSRSAMKGPELASQIKMIEHMNDKPYFEFEGEEIITFPHPPHLLKCFRNLFMTYDVKLLSFASWKHIEQFIELDNSNPHFVFAPKHHIQPNGKEKMRVKLAAQIFSHSVAMGIYSKASTNDIMIVFLNKSVHLINELQFIGCKRKPPSQGGWLKLLNGYERLSDSLYKKHQIKSIATRRINQDPLENCFGCIRANCGLNDNPTVAQFIAGLKTGIITNMRNIIKNKKYCEEDSGKFPISHDVICVSDEEIESSAETQACAYVCGFIFKKYAKDCGNCKKAMLAEKPTEIHQFTQFKEYVDGKHSLNYANHSFIACVEKSAELDQSYLKENSHLDQIKKMQHWLANKNMIEQSVSIFLIKRFCLLQNRRFSVESAKNSTLPSNNNEIAIDSPESQLTQSWVLELEIQHLSKIHA</sequence>
<dbReference type="InterPro" id="IPR048366">
    <property type="entry name" value="TNP-like_GBD"/>
</dbReference>
<feature type="domain" description="Transposable element P transposase-like GTP-binding insertion" evidence="2">
    <location>
        <begin position="140"/>
        <end position="211"/>
    </location>
</feature>
<evidence type="ECO:0000313" key="4">
    <source>
        <dbReference type="EMBL" id="KAL0861421.1"/>
    </source>
</evidence>
<reference evidence="4 5" key="1">
    <citation type="submission" date="2024-06" db="EMBL/GenBank/DDBJ databases">
        <title>A chromosome-level genome assembly of beet webworm, Loxostege sticticalis.</title>
        <authorList>
            <person name="Zhang Y."/>
        </authorList>
    </citation>
    <scope>NUCLEOTIDE SEQUENCE [LARGE SCALE GENOMIC DNA]</scope>
    <source>
        <strain evidence="4">AQ026</strain>
        <tissue evidence="4">Whole body</tissue>
    </source>
</reference>
<dbReference type="InterPro" id="IPR048367">
    <property type="entry name" value="TNP-like_RNaseH_C"/>
</dbReference>
<accession>A0ABR3H9N2</accession>
<dbReference type="Pfam" id="PF21788">
    <property type="entry name" value="TNP-like_GBD"/>
    <property type="match status" value="1"/>
</dbReference>
<evidence type="ECO:0000259" key="2">
    <source>
        <dbReference type="Pfam" id="PF21788"/>
    </source>
</evidence>
<protein>
    <recommendedName>
        <fullName evidence="6">Transposable element P transposase</fullName>
    </recommendedName>
</protein>
<dbReference type="Pfam" id="PF21787">
    <property type="entry name" value="TNP-like_RNaseH_N"/>
    <property type="match status" value="1"/>
</dbReference>
<evidence type="ECO:0000259" key="3">
    <source>
        <dbReference type="Pfam" id="PF21789"/>
    </source>
</evidence>
<organism evidence="4 5">
    <name type="scientific">Loxostege sticticalis</name>
    <name type="common">Beet webworm moth</name>
    <dbReference type="NCBI Taxonomy" id="481309"/>
    <lineage>
        <taxon>Eukaryota</taxon>
        <taxon>Metazoa</taxon>
        <taxon>Ecdysozoa</taxon>
        <taxon>Arthropoda</taxon>
        <taxon>Hexapoda</taxon>
        <taxon>Insecta</taxon>
        <taxon>Pterygota</taxon>
        <taxon>Neoptera</taxon>
        <taxon>Endopterygota</taxon>
        <taxon>Lepidoptera</taxon>
        <taxon>Glossata</taxon>
        <taxon>Ditrysia</taxon>
        <taxon>Pyraloidea</taxon>
        <taxon>Crambidae</taxon>
        <taxon>Pyraustinae</taxon>
        <taxon>Loxostege</taxon>
    </lineage>
</organism>
<proteinExistence type="predicted"/>
<comment type="caution">
    <text evidence="4">The sequence shown here is derived from an EMBL/GenBank/DDBJ whole genome shotgun (WGS) entry which is preliminary data.</text>
</comment>
<keyword evidence="5" id="KW-1185">Reference proteome</keyword>
<feature type="domain" description="Transposable element P transposase-like RNase H C-terminal" evidence="3">
    <location>
        <begin position="278"/>
        <end position="307"/>
    </location>
</feature>
<feature type="domain" description="Transposable element P transposase-like RNase H" evidence="1">
    <location>
        <begin position="22"/>
        <end position="114"/>
    </location>
</feature>
<dbReference type="Proteomes" id="UP001549920">
    <property type="component" value="Unassembled WGS sequence"/>
</dbReference>
<evidence type="ECO:0000313" key="5">
    <source>
        <dbReference type="Proteomes" id="UP001549920"/>
    </source>
</evidence>
<evidence type="ECO:0008006" key="6">
    <source>
        <dbReference type="Google" id="ProtNLM"/>
    </source>
</evidence>
<evidence type="ECO:0000259" key="1">
    <source>
        <dbReference type="Pfam" id="PF21787"/>
    </source>
</evidence>
<dbReference type="Pfam" id="PF21789">
    <property type="entry name" value="TNP-like_RNaseH_C"/>
    <property type="match status" value="1"/>
</dbReference>
<dbReference type="InterPro" id="IPR048365">
    <property type="entry name" value="TNP-like_RNaseH_N"/>
</dbReference>